<dbReference type="Proteomes" id="UP001234216">
    <property type="component" value="Unassembled WGS sequence"/>
</dbReference>
<feature type="region of interest" description="Disordered" evidence="1">
    <location>
        <begin position="100"/>
        <end position="122"/>
    </location>
</feature>
<dbReference type="RefSeq" id="WP_306981627.1">
    <property type="nucleotide sequence ID" value="NZ_JAUSZV010000005.1"/>
</dbReference>
<protein>
    <submittedName>
        <fullName evidence="2">Uncharacterized protein</fullName>
    </submittedName>
</protein>
<evidence type="ECO:0000256" key="1">
    <source>
        <dbReference type="SAM" id="MobiDB-lite"/>
    </source>
</evidence>
<feature type="compositionally biased region" description="Polar residues" evidence="1">
    <location>
        <begin position="106"/>
        <end position="122"/>
    </location>
</feature>
<name>A0AAW8FPH0_9ACTN</name>
<gene>
    <name evidence="2" type="ORF">QFZ22_006718</name>
</gene>
<dbReference type="AlphaFoldDB" id="A0AAW8FPH0"/>
<proteinExistence type="predicted"/>
<organism evidence="2 3">
    <name type="scientific">Streptomyces canus</name>
    <dbReference type="NCBI Taxonomy" id="58343"/>
    <lineage>
        <taxon>Bacteria</taxon>
        <taxon>Bacillati</taxon>
        <taxon>Actinomycetota</taxon>
        <taxon>Actinomycetes</taxon>
        <taxon>Kitasatosporales</taxon>
        <taxon>Streptomycetaceae</taxon>
        <taxon>Streptomyces</taxon>
        <taxon>Streptomyces aurantiacus group</taxon>
    </lineage>
</organism>
<dbReference type="EMBL" id="JAUSZV010000005">
    <property type="protein sequence ID" value="MDQ0910733.1"/>
    <property type="molecule type" value="Genomic_DNA"/>
</dbReference>
<comment type="caution">
    <text evidence="2">The sequence shown here is derived from an EMBL/GenBank/DDBJ whole genome shotgun (WGS) entry which is preliminary data.</text>
</comment>
<evidence type="ECO:0000313" key="3">
    <source>
        <dbReference type="Proteomes" id="UP001234216"/>
    </source>
</evidence>
<evidence type="ECO:0000313" key="2">
    <source>
        <dbReference type="EMBL" id="MDQ0910733.1"/>
    </source>
</evidence>
<sequence length="122" mass="13589">MPRRGVVRLEDVGLLFQPGEEPRQQGAHPGEHLTAQVSRQVHFVRPRRVAHTQIARAKRLGSPHMLEPQPAAEHQRQEGHLRIGLPHRFSVRRNPVGRCDVGHANTGPSSSSLCRAQKSSVN</sequence>
<reference evidence="2" key="1">
    <citation type="submission" date="2023-07" db="EMBL/GenBank/DDBJ databases">
        <title>Comparative genomics of wheat-associated soil bacteria to identify genetic determinants of phenazine resistance.</title>
        <authorList>
            <person name="Mouncey N."/>
        </authorList>
    </citation>
    <scope>NUCLEOTIDE SEQUENCE</scope>
    <source>
        <strain evidence="2">V4I22</strain>
    </source>
</reference>
<accession>A0AAW8FPH0</accession>
<feature type="region of interest" description="Disordered" evidence="1">
    <location>
        <begin position="58"/>
        <end position="83"/>
    </location>
</feature>